<dbReference type="SUPFAM" id="SSF52833">
    <property type="entry name" value="Thioredoxin-like"/>
    <property type="match status" value="1"/>
</dbReference>
<dbReference type="InterPro" id="IPR051099">
    <property type="entry name" value="AGR/TXD"/>
</dbReference>
<sequence>MRLISLVLVLAVLAVNAEKKEKNPHAHGFGDDIEWVKWDNAISTAMDVHKPIFLLVHKTWCGACKSLKNAFRVSTNRGDLVKLSEKFIMTNTEDDEEPEDEEYAPDGGYIPRIFFLDEFGKRLPVDNKKAYPNNHYYYPQVADIIKGMEKALKLVEGEGKKETESKKEEEAKEVKKADQKEESEEKKEEEKTGGCPHAAKAKAKKEKEQKAKKEKKDSAKEEKKSKKEKKEKKDDASDEESKEAKKEKKSDDKEKKSSKKSGEGKKKEEKKEKAKSDKSKSKDGEKKEKKEKSKKNAKTEL</sequence>
<dbReference type="AlphaFoldDB" id="A0A1I7ZKN7"/>
<dbReference type="Gene3D" id="3.40.30.10">
    <property type="entry name" value="Glutaredoxin"/>
    <property type="match status" value="1"/>
</dbReference>
<feature type="chain" id="PRO_5009313589" evidence="3">
    <location>
        <begin position="18"/>
        <end position="301"/>
    </location>
</feature>
<protein>
    <submittedName>
        <fullName evidence="5">Thioredoxin domain-containing protein</fullName>
    </submittedName>
</protein>
<feature type="compositionally biased region" description="Basic and acidic residues" evidence="2">
    <location>
        <begin position="242"/>
        <end position="291"/>
    </location>
</feature>
<evidence type="ECO:0000256" key="1">
    <source>
        <dbReference type="ARBA" id="ARBA00022729"/>
    </source>
</evidence>
<dbReference type="WBParaSite" id="L893_g2726.t1">
    <property type="protein sequence ID" value="L893_g2726.t1"/>
    <property type="gene ID" value="L893_g2726"/>
</dbReference>
<feature type="compositionally biased region" description="Basic residues" evidence="2">
    <location>
        <begin position="292"/>
        <end position="301"/>
    </location>
</feature>
<dbReference type="PANTHER" id="PTHR15337:SF23">
    <property type="entry name" value="THIOREDOXIN DOMAIN-CONTAINING PROTEIN"/>
    <property type="match status" value="1"/>
</dbReference>
<evidence type="ECO:0000313" key="4">
    <source>
        <dbReference type="Proteomes" id="UP000095287"/>
    </source>
</evidence>
<feature type="compositionally biased region" description="Basic and acidic residues" evidence="2">
    <location>
        <begin position="156"/>
        <end position="192"/>
    </location>
</feature>
<keyword evidence="1 3" id="KW-0732">Signal</keyword>
<dbReference type="InterPro" id="IPR036249">
    <property type="entry name" value="Thioredoxin-like_sf"/>
</dbReference>
<proteinExistence type="predicted"/>
<dbReference type="PANTHER" id="PTHR15337">
    <property type="entry name" value="ANTERIOR GRADIENT PROTEIN-RELATED"/>
    <property type="match status" value="1"/>
</dbReference>
<accession>A0A1I7ZKN7</accession>
<dbReference type="Pfam" id="PF13899">
    <property type="entry name" value="Thioredoxin_7"/>
    <property type="match status" value="1"/>
</dbReference>
<feature type="region of interest" description="Disordered" evidence="2">
    <location>
        <begin position="156"/>
        <end position="301"/>
    </location>
</feature>
<name>A0A1I7ZKN7_9BILA</name>
<feature type="signal peptide" evidence="3">
    <location>
        <begin position="1"/>
        <end position="17"/>
    </location>
</feature>
<evidence type="ECO:0000313" key="5">
    <source>
        <dbReference type="WBParaSite" id="L893_g2726.t1"/>
    </source>
</evidence>
<dbReference type="Proteomes" id="UP000095287">
    <property type="component" value="Unplaced"/>
</dbReference>
<dbReference type="InterPro" id="IPR017937">
    <property type="entry name" value="Thioredoxin_CS"/>
</dbReference>
<reference evidence="5" key="1">
    <citation type="submission" date="2016-11" db="UniProtKB">
        <authorList>
            <consortium name="WormBaseParasite"/>
        </authorList>
    </citation>
    <scope>IDENTIFICATION</scope>
</reference>
<dbReference type="PROSITE" id="PS00194">
    <property type="entry name" value="THIOREDOXIN_1"/>
    <property type="match status" value="1"/>
</dbReference>
<evidence type="ECO:0000256" key="3">
    <source>
        <dbReference type="SAM" id="SignalP"/>
    </source>
</evidence>
<dbReference type="GO" id="GO:0005783">
    <property type="term" value="C:endoplasmic reticulum"/>
    <property type="evidence" value="ECO:0007669"/>
    <property type="project" value="TreeGrafter"/>
</dbReference>
<evidence type="ECO:0000256" key="2">
    <source>
        <dbReference type="SAM" id="MobiDB-lite"/>
    </source>
</evidence>
<keyword evidence="4" id="KW-1185">Reference proteome</keyword>
<organism evidence="4 5">
    <name type="scientific">Steinernema glaseri</name>
    <dbReference type="NCBI Taxonomy" id="37863"/>
    <lineage>
        <taxon>Eukaryota</taxon>
        <taxon>Metazoa</taxon>
        <taxon>Ecdysozoa</taxon>
        <taxon>Nematoda</taxon>
        <taxon>Chromadorea</taxon>
        <taxon>Rhabditida</taxon>
        <taxon>Tylenchina</taxon>
        <taxon>Panagrolaimomorpha</taxon>
        <taxon>Strongyloidoidea</taxon>
        <taxon>Steinernematidae</taxon>
        <taxon>Steinernema</taxon>
    </lineage>
</organism>
<feature type="compositionally biased region" description="Basic and acidic residues" evidence="2">
    <location>
        <begin position="205"/>
        <end position="225"/>
    </location>
</feature>